<dbReference type="AlphaFoldDB" id="A0A6G1HTP7"/>
<reference evidence="2" key="1">
    <citation type="journal article" date="2020" name="Stud. Mycol.">
        <title>101 Dothideomycetes genomes: a test case for predicting lifestyles and emergence of pathogens.</title>
        <authorList>
            <person name="Haridas S."/>
            <person name="Albert R."/>
            <person name="Binder M."/>
            <person name="Bloem J."/>
            <person name="Labutti K."/>
            <person name="Salamov A."/>
            <person name="Andreopoulos B."/>
            <person name="Baker S."/>
            <person name="Barry K."/>
            <person name="Bills G."/>
            <person name="Bluhm B."/>
            <person name="Cannon C."/>
            <person name="Castanera R."/>
            <person name="Culley D."/>
            <person name="Daum C."/>
            <person name="Ezra D."/>
            <person name="Gonzalez J."/>
            <person name="Henrissat B."/>
            <person name="Kuo A."/>
            <person name="Liang C."/>
            <person name="Lipzen A."/>
            <person name="Lutzoni F."/>
            <person name="Magnuson J."/>
            <person name="Mondo S."/>
            <person name="Nolan M."/>
            <person name="Ohm R."/>
            <person name="Pangilinan J."/>
            <person name="Park H.-J."/>
            <person name="Ramirez L."/>
            <person name="Alfaro M."/>
            <person name="Sun H."/>
            <person name="Tritt A."/>
            <person name="Yoshinaga Y."/>
            <person name="Zwiers L.-H."/>
            <person name="Turgeon B."/>
            <person name="Goodwin S."/>
            <person name="Spatafora J."/>
            <person name="Crous P."/>
            <person name="Grigoriev I."/>
        </authorList>
    </citation>
    <scope>NUCLEOTIDE SEQUENCE</scope>
    <source>
        <strain evidence="2">CBS 262.69</strain>
    </source>
</reference>
<name>A0A6G1HTP7_9PEZI</name>
<sequence>MHPQPQRTETATMTSRHCQLRRGRAEIPAMYGEYTKAPTRKVDPHPQGSGLRSEIATSPGPSPQLRRRIPGPYPAGRKQPRSPRVAVDTQLELPARP</sequence>
<evidence type="ECO:0000313" key="3">
    <source>
        <dbReference type="Proteomes" id="UP000799640"/>
    </source>
</evidence>
<keyword evidence="3" id="KW-1185">Reference proteome</keyword>
<organism evidence="2 3">
    <name type="scientific">Trichodelitschia bisporula</name>
    <dbReference type="NCBI Taxonomy" id="703511"/>
    <lineage>
        <taxon>Eukaryota</taxon>
        <taxon>Fungi</taxon>
        <taxon>Dikarya</taxon>
        <taxon>Ascomycota</taxon>
        <taxon>Pezizomycotina</taxon>
        <taxon>Dothideomycetes</taxon>
        <taxon>Dothideomycetes incertae sedis</taxon>
        <taxon>Phaeotrichales</taxon>
        <taxon>Phaeotrichaceae</taxon>
        <taxon>Trichodelitschia</taxon>
    </lineage>
</organism>
<evidence type="ECO:0000313" key="2">
    <source>
        <dbReference type="EMBL" id="KAF2399281.1"/>
    </source>
</evidence>
<dbReference type="EMBL" id="ML996698">
    <property type="protein sequence ID" value="KAF2399281.1"/>
    <property type="molecule type" value="Genomic_DNA"/>
</dbReference>
<proteinExistence type="predicted"/>
<feature type="compositionally biased region" description="Polar residues" evidence="1">
    <location>
        <begin position="1"/>
        <end position="17"/>
    </location>
</feature>
<feature type="region of interest" description="Disordered" evidence="1">
    <location>
        <begin position="1"/>
        <end position="97"/>
    </location>
</feature>
<protein>
    <submittedName>
        <fullName evidence="2">Uncharacterized protein</fullName>
    </submittedName>
</protein>
<dbReference type="Proteomes" id="UP000799640">
    <property type="component" value="Unassembled WGS sequence"/>
</dbReference>
<gene>
    <name evidence="2" type="ORF">EJ06DRAFT_79158</name>
</gene>
<accession>A0A6G1HTP7</accession>
<evidence type="ECO:0000256" key="1">
    <source>
        <dbReference type="SAM" id="MobiDB-lite"/>
    </source>
</evidence>